<dbReference type="InterPro" id="IPR028098">
    <property type="entry name" value="Glyco_trans_4-like_N"/>
</dbReference>
<sequence>MRIARIIEYFPPHIGGMERHGLILSQEQAKLGHDVEIFIGVGDTNIFPNTFKASLGFLPLYSRIRRFWFNFWAYFAVKRRHRKSPYNIIHLHGDIVEAYFGGLLSRKLKIKTILTIHGGLNPKILKKSNAKIFNGLCKIICVSREIESGLLSIGVDQKKLIIISSGIYLNEFNQPKSSLPYSKPVIISIGALTKQKGFEYLISAFKIIKNRIPGASLLIIGNGPEKKNLWQKAWDISGIHLLGNLPHEKVVEYLLGGDIFVLASVTMSGYHEGTPTSIMEAMAAGLPVIATKTGGVPYLVKDNINGILVGEKDADVIAETIINLFNNKELMAKIGAQNLEDIKQKDWPIIAKKITDAYNLTI</sequence>
<feature type="domain" description="Glycosyl transferase family 1" evidence="1">
    <location>
        <begin position="172"/>
        <end position="337"/>
    </location>
</feature>
<comment type="caution">
    <text evidence="3">The sequence shown here is derived from an EMBL/GenBank/DDBJ whole genome shotgun (WGS) entry which is preliminary data.</text>
</comment>
<organism evidence="3 4">
    <name type="scientific">Candidatus Nealsonbacteria bacterium CG23_combo_of_CG06-09_8_20_14_all_36_12</name>
    <dbReference type="NCBI Taxonomy" id="1974718"/>
    <lineage>
        <taxon>Bacteria</taxon>
        <taxon>Candidatus Nealsoniibacteriota</taxon>
    </lineage>
</organism>
<dbReference type="PANTHER" id="PTHR45947:SF3">
    <property type="entry name" value="SULFOQUINOVOSYL TRANSFERASE SQD2"/>
    <property type="match status" value="1"/>
</dbReference>
<proteinExistence type="predicted"/>
<evidence type="ECO:0000313" key="4">
    <source>
        <dbReference type="Proteomes" id="UP000228681"/>
    </source>
</evidence>
<evidence type="ECO:0000259" key="2">
    <source>
        <dbReference type="Pfam" id="PF13439"/>
    </source>
</evidence>
<dbReference type="PANTHER" id="PTHR45947">
    <property type="entry name" value="SULFOQUINOVOSYL TRANSFERASE SQD2"/>
    <property type="match status" value="1"/>
</dbReference>
<dbReference type="Proteomes" id="UP000228681">
    <property type="component" value="Unassembled WGS sequence"/>
</dbReference>
<dbReference type="CDD" id="cd03801">
    <property type="entry name" value="GT4_PimA-like"/>
    <property type="match status" value="1"/>
</dbReference>
<reference evidence="3 4" key="1">
    <citation type="submission" date="2017-09" db="EMBL/GenBank/DDBJ databases">
        <title>Depth-based differentiation of microbial function through sediment-hosted aquifers and enrichment of novel symbionts in the deep terrestrial subsurface.</title>
        <authorList>
            <person name="Probst A.J."/>
            <person name="Ladd B."/>
            <person name="Jarett J.K."/>
            <person name="Geller-Mcgrath D.E."/>
            <person name="Sieber C.M."/>
            <person name="Emerson J.B."/>
            <person name="Anantharaman K."/>
            <person name="Thomas B.C."/>
            <person name="Malmstrom R."/>
            <person name="Stieglmeier M."/>
            <person name="Klingl A."/>
            <person name="Woyke T."/>
            <person name="Ryan C.M."/>
            <person name="Banfield J.F."/>
        </authorList>
    </citation>
    <scope>NUCLEOTIDE SEQUENCE [LARGE SCALE GENOMIC DNA]</scope>
    <source>
        <strain evidence="3">CG23_combo_of_CG06-09_8_20_14_all_36_12</strain>
    </source>
</reference>
<dbReference type="Gene3D" id="3.40.50.2000">
    <property type="entry name" value="Glycogen Phosphorylase B"/>
    <property type="match status" value="2"/>
</dbReference>
<evidence type="ECO:0008006" key="5">
    <source>
        <dbReference type="Google" id="ProtNLM"/>
    </source>
</evidence>
<dbReference type="EMBL" id="PCRS01000015">
    <property type="protein sequence ID" value="PIP25035.1"/>
    <property type="molecule type" value="Genomic_DNA"/>
</dbReference>
<dbReference type="Pfam" id="PF00534">
    <property type="entry name" value="Glycos_transf_1"/>
    <property type="match status" value="1"/>
</dbReference>
<accession>A0A2G9Z0K7</accession>
<name>A0A2G9Z0K7_9BACT</name>
<dbReference type="AlphaFoldDB" id="A0A2G9Z0K7"/>
<evidence type="ECO:0000313" key="3">
    <source>
        <dbReference type="EMBL" id="PIP25035.1"/>
    </source>
</evidence>
<evidence type="ECO:0000259" key="1">
    <source>
        <dbReference type="Pfam" id="PF00534"/>
    </source>
</evidence>
<dbReference type="InterPro" id="IPR001296">
    <property type="entry name" value="Glyco_trans_1"/>
</dbReference>
<feature type="domain" description="Glycosyltransferase subfamily 4-like N-terminal" evidence="2">
    <location>
        <begin position="14"/>
        <end position="169"/>
    </location>
</feature>
<protein>
    <recommendedName>
        <fullName evidence="5">Glycosyl transferase family 1</fullName>
    </recommendedName>
</protein>
<dbReference type="SUPFAM" id="SSF53756">
    <property type="entry name" value="UDP-Glycosyltransferase/glycogen phosphorylase"/>
    <property type="match status" value="1"/>
</dbReference>
<dbReference type="GO" id="GO:0016757">
    <property type="term" value="F:glycosyltransferase activity"/>
    <property type="evidence" value="ECO:0007669"/>
    <property type="project" value="InterPro"/>
</dbReference>
<gene>
    <name evidence="3" type="ORF">COX34_00910</name>
</gene>
<dbReference type="InterPro" id="IPR050194">
    <property type="entry name" value="Glycosyltransferase_grp1"/>
</dbReference>
<dbReference type="Pfam" id="PF13439">
    <property type="entry name" value="Glyco_transf_4"/>
    <property type="match status" value="1"/>
</dbReference>